<dbReference type="InterPro" id="IPR000262">
    <property type="entry name" value="FMN-dep_DH"/>
</dbReference>
<gene>
    <name evidence="9" type="ORF">Vbra_7868</name>
</gene>
<feature type="binding site" evidence="7">
    <location>
        <position position="257"/>
    </location>
    <ligand>
        <name>FMN</name>
        <dbReference type="ChEBI" id="CHEBI:58210"/>
    </ligand>
</feature>
<accession>A0A0G4EML4</accession>
<evidence type="ECO:0000259" key="8">
    <source>
        <dbReference type="PROSITE" id="PS51349"/>
    </source>
</evidence>
<evidence type="ECO:0000256" key="4">
    <source>
        <dbReference type="ARBA" id="ARBA00023002"/>
    </source>
</evidence>
<dbReference type="PANTHER" id="PTHR10578">
    <property type="entry name" value="S -2-HYDROXY-ACID OXIDASE-RELATED"/>
    <property type="match status" value="1"/>
</dbReference>
<evidence type="ECO:0000256" key="5">
    <source>
        <dbReference type="ARBA" id="ARBA00024042"/>
    </source>
</evidence>
<feature type="binding site" evidence="7">
    <location>
        <position position="279"/>
    </location>
    <ligand>
        <name>FMN</name>
        <dbReference type="ChEBI" id="CHEBI:58210"/>
    </ligand>
</feature>
<feature type="binding site" evidence="7">
    <location>
        <begin position="324"/>
        <end position="328"/>
    </location>
    <ligand>
        <name>FMN</name>
        <dbReference type="ChEBI" id="CHEBI:58210"/>
    </ligand>
</feature>
<protein>
    <recommendedName>
        <fullName evidence="8">FMN hydroxy acid dehydrogenase domain-containing protein</fullName>
    </recommendedName>
</protein>
<comment type="cofactor">
    <cofactor evidence="1">
        <name>FMN</name>
        <dbReference type="ChEBI" id="CHEBI:58210"/>
    </cofactor>
</comment>
<evidence type="ECO:0000256" key="7">
    <source>
        <dbReference type="PIRSR" id="PIRSR000138-2"/>
    </source>
</evidence>
<feature type="binding site" evidence="7">
    <location>
        <position position="173"/>
    </location>
    <ligand>
        <name>glyoxylate</name>
        <dbReference type="ChEBI" id="CHEBI:36655"/>
    </ligand>
</feature>
<dbReference type="PhylomeDB" id="A0A0G4EML4"/>
<dbReference type="OrthoDB" id="25826at2759"/>
<dbReference type="SUPFAM" id="SSF51395">
    <property type="entry name" value="FMN-linked oxidoreductases"/>
    <property type="match status" value="1"/>
</dbReference>
<evidence type="ECO:0000256" key="3">
    <source>
        <dbReference type="ARBA" id="ARBA00022643"/>
    </source>
</evidence>
<dbReference type="OMA" id="RIWFRPK"/>
<feature type="active site" description="Proton acceptor" evidence="6">
    <location>
        <position position="281"/>
    </location>
</feature>
<dbReference type="CDD" id="cd02809">
    <property type="entry name" value="alpha_hydroxyacid_oxid_FMN"/>
    <property type="match status" value="1"/>
</dbReference>
<keyword evidence="2 7" id="KW-0285">Flavoprotein</keyword>
<dbReference type="PANTHER" id="PTHR10578:SF107">
    <property type="entry name" value="2-HYDROXYACID OXIDASE 1"/>
    <property type="match status" value="1"/>
</dbReference>
<evidence type="ECO:0000313" key="9">
    <source>
        <dbReference type="EMBL" id="CEL98219.1"/>
    </source>
</evidence>
<dbReference type="Pfam" id="PF01070">
    <property type="entry name" value="FMN_dh"/>
    <property type="match status" value="1"/>
</dbReference>
<name>A0A0G4EML4_VITBC</name>
<feature type="binding site" evidence="7">
    <location>
        <position position="32"/>
    </location>
    <ligand>
        <name>glyoxylate</name>
        <dbReference type="ChEBI" id="CHEBI:36655"/>
    </ligand>
</feature>
<feature type="binding site" evidence="7">
    <location>
        <begin position="347"/>
        <end position="348"/>
    </location>
    <ligand>
        <name>FMN</name>
        <dbReference type="ChEBI" id="CHEBI:58210"/>
    </ligand>
</feature>
<evidence type="ECO:0000313" key="10">
    <source>
        <dbReference type="Proteomes" id="UP000041254"/>
    </source>
</evidence>
<dbReference type="STRING" id="1169540.A0A0G4EML4"/>
<reference evidence="9 10" key="1">
    <citation type="submission" date="2014-11" db="EMBL/GenBank/DDBJ databases">
        <authorList>
            <person name="Zhu J."/>
            <person name="Qi W."/>
            <person name="Song R."/>
        </authorList>
    </citation>
    <scope>NUCLEOTIDE SEQUENCE [LARGE SCALE GENOMIC DNA]</scope>
</reference>
<keyword evidence="10" id="KW-1185">Reference proteome</keyword>
<dbReference type="AlphaFoldDB" id="A0A0G4EML4"/>
<dbReference type="GO" id="GO:0016491">
    <property type="term" value="F:oxidoreductase activity"/>
    <property type="evidence" value="ECO:0007669"/>
    <property type="project" value="UniProtKB-KW"/>
</dbReference>
<feature type="binding site" evidence="7">
    <location>
        <position position="136"/>
    </location>
    <ligand>
        <name>FMN</name>
        <dbReference type="ChEBI" id="CHEBI:58210"/>
    </ligand>
</feature>
<dbReference type="InterPro" id="IPR008259">
    <property type="entry name" value="FMN_hydac_DH_AS"/>
</dbReference>
<evidence type="ECO:0000256" key="6">
    <source>
        <dbReference type="PIRSR" id="PIRSR000138-1"/>
    </source>
</evidence>
<feature type="binding site" evidence="7">
    <location>
        <position position="164"/>
    </location>
    <ligand>
        <name>FMN</name>
        <dbReference type="ChEBI" id="CHEBI:58210"/>
    </ligand>
</feature>
<feature type="domain" description="FMN hydroxy acid dehydrogenase" evidence="8">
    <location>
        <begin position="6"/>
        <end position="398"/>
    </location>
</feature>
<comment type="similarity">
    <text evidence="5">Belongs to the FMN-dependent alpha-hydroxy acid dehydrogenase family.</text>
</comment>
<organism evidence="9 10">
    <name type="scientific">Vitrella brassicaformis (strain CCMP3155)</name>
    <dbReference type="NCBI Taxonomy" id="1169540"/>
    <lineage>
        <taxon>Eukaryota</taxon>
        <taxon>Sar</taxon>
        <taxon>Alveolata</taxon>
        <taxon>Colpodellida</taxon>
        <taxon>Vitrellaceae</taxon>
        <taxon>Vitrella</taxon>
    </lineage>
</organism>
<dbReference type="PROSITE" id="PS00557">
    <property type="entry name" value="FMN_HYDROXY_ACID_DH_1"/>
    <property type="match status" value="1"/>
</dbReference>
<feature type="binding site" evidence="7">
    <location>
        <position position="114"/>
    </location>
    <ligand>
        <name>FMN</name>
        <dbReference type="ChEBI" id="CHEBI:58210"/>
    </ligand>
</feature>
<sequence>MAVSANGGFHPINLDDYEATAKERLTTQAHGYFSSGANDQWTLRENREAFNRIRLRPRVLNDVSKVNLNTSILGHTSTMPVLVAPTGMQKLAHPEGETATARAAREVGVPMTLSTMSTTPLEEVAESSGKGLRFFQLYVFQQRELTVQLIKRAEAAGYSAIVLTVDVPAMGRREADLRNHFTLPPHLTLANFDEETHGATRLCGAREAARDGSGGDFGLADTKSALSAYVNSMYDGSLTWKTIDWLKSITALPVIVKGIMTPEDALLAREHGVSAIWVSNHGGRQLDGVDAPITVLPSIKQALAEKPVMESHFRMPTRMAIWVDGGVRRGSDILKALALGADMVAVGRPVLWGLACGGQQGVVDVLSMIREELTLAMKLAGCNDVKKVSRQLVRLAHEPV</sequence>
<dbReference type="PIRSF" id="PIRSF000138">
    <property type="entry name" value="Al-hdrx_acd_dh"/>
    <property type="match status" value="1"/>
</dbReference>
<feature type="binding site" evidence="7">
    <location>
        <position position="281"/>
    </location>
    <ligand>
        <name>glyoxylate</name>
        <dbReference type="ChEBI" id="CHEBI:36655"/>
    </ligand>
</feature>
<keyword evidence="4" id="KW-0560">Oxidoreductase</keyword>
<dbReference type="InterPro" id="IPR012133">
    <property type="entry name" value="Alpha-hydoxy_acid_DH_FMN"/>
</dbReference>
<dbReference type="VEuPathDB" id="CryptoDB:Vbra_7868"/>
<dbReference type="GO" id="GO:0010181">
    <property type="term" value="F:FMN binding"/>
    <property type="evidence" value="ECO:0007669"/>
    <property type="project" value="InterPro"/>
</dbReference>
<dbReference type="FunFam" id="3.20.20.70:FF:000056">
    <property type="entry name" value="hydroxyacid oxidase 2"/>
    <property type="match status" value="1"/>
</dbReference>
<dbReference type="GO" id="GO:0005737">
    <property type="term" value="C:cytoplasm"/>
    <property type="evidence" value="ECO:0007669"/>
    <property type="project" value="UniProtKB-ARBA"/>
</dbReference>
<evidence type="ECO:0000256" key="1">
    <source>
        <dbReference type="ARBA" id="ARBA00001917"/>
    </source>
</evidence>
<keyword evidence="3 7" id="KW-0288">FMN</keyword>
<dbReference type="Gene3D" id="3.20.20.70">
    <property type="entry name" value="Aldolase class I"/>
    <property type="match status" value="1"/>
</dbReference>
<dbReference type="InterPro" id="IPR013785">
    <property type="entry name" value="Aldolase_TIM"/>
</dbReference>
<feature type="binding site" evidence="7">
    <location>
        <position position="284"/>
    </location>
    <ligand>
        <name>glyoxylate</name>
        <dbReference type="ChEBI" id="CHEBI:36655"/>
    </ligand>
</feature>
<feature type="binding site" evidence="7">
    <location>
        <position position="138"/>
    </location>
    <ligand>
        <name>glyoxylate</name>
        <dbReference type="ChEBI" id="CHEBI:36655"/>
    </ligand>
</feature>
<dbReference type="InParanoid" id="A0A0G4EML4"/>
<feature type="binding site" evidence="7">
    <location>
        <begin position="85"/>
        <end position="87"/>
    </location>
    <ligand>
        <name>FMN</name>
        <dbReference type="ChEBI" id="CHEBI:58210"/>
    </ligand>
</feature>
<proteinExistence type="inferred from homology"/>
<dbReference type="Proteomes" id="UP000041254">
    <property type="component" value="Unassembled WGS sequence"/>
</dbReference>
<dbReference type="PROSITE" id="PS51349">
    <property type="entry name" value="FMN_HYDROXY_ACID_DH_2"/>
    <property type="match status" value="1"/>
</dbReference>
<dbReference type="EMBL" id="CDMY01000265">
    <property type="protein sequence ID" value="CEL98219.1"/>
    <property type="molecule type" value="Genomic_DNA"/>
</dbReference>
<dbReference type="InterPro" id="IPR037396">
    <property type="entry name" value="FMN_HAD"/>
</dbReference>
<evidence type="ECO:0000256" key="2">
    <source>
        <dbReference type="ARBA" id="ARBA00022630"/>
    </source>
</evidence>